<accession>A0A1H7B0H8</accession>
<dbReference type="Gene3D" id="3.40.50.10880">
    <property type="entry name" value="Uncharacterised protein PF01937, DUF89, domain 3"/>
    <property type="match status" value="1"/>
</dbReference>
<reference evidence="2 3" key="1">
    <citation type="submission" date="2016-10" db="EMBL/GenBank/DDBJ databases">
        <authorList>
            <person name="de Groot N.N."/>
        </authorList>
    </citation>
    <scope>NUCLEOTIDE SEQUENCE [LARGE SCALE GENOMIC DNA]</scope>
    <source>
        <strain evidence="2 3">DSM 2179</strain>
    </source>
</reference>
<dbReference type="Proteomes" id="UP000199662">
    <property type="component" value="Unassembled WGS sequence"/>
</dbReference>
<dbReference type="Pfam" id="PF01937">
    <property type="entry name" value="ARMT1-like_dom"/>
    <property type="match status" value="1"/>
</dbReference>
<dbReference type="InterPro" id="IPR036075">
    <property type="entry name" value="ARMT-1-like_metal-bd_sf"/>
</dbReference>
<dbReference type="InterPro" id="IPR002791">
    <property type="entry name" value="ARMT1-like_metal-bd"/>
</dbReference>
<dbReference type="EMBL" id="FNZK01000013">
    <property type="protein sequence ID" value="SEJ67872.1"/>
    <property type="molecule type" value="Genomic_DNA"/>
</dbReference>
<keyword evidence="3" id="KW-1185">Reference proteome</keyword>
<gene>
    <name evidence="2" type="ORF">SAMN05660742_113107</name>
</gene>
<name>A0A1H7B0H8_9FIRM</name>
<dbReference type="InterPro" id="IPR014444">
    <property type="entry name" value="PH1575-like"/>
</dbReference>
<dbReference type="AlphaFoldDB" id="A0A1H7B0H8"/>
<dbReference type="SUPFAM" id="SSF111321">
    <property type="entry name" value="AF1104-like"/>
    <property type="match status" value="1"/>
</dbReference>
<evidence type="ECO:0000313" key="2">
    <source>
        <dbReference type="EMBL" id="SEJ67872.1"/>
    </source>
</evidence>
<proteinExistence type="predicted"/>
<protein>
    <recommendedName>
        <fullName evidence="1">Damage-control phosphatase ARMT1-like metal-binding domain-containing protein</fullName>
    </recommendedName>
</protein>
<dbReference type="STRING" id="84035.SAMN05660742_113107"/>
<dbReference type="Gene3D" id="1.10.285.20">
    <property type="entry name" value="Uncharacterised protein PF01937, DUF89, domain 2"/>
    <property type="match status" value="1"/>
</dbReference>
<evidence type="ECO:0000313" key="3">
    <source>
        <dbReference type="Proteomes" id="UP000199662"/>
    </source>
</evidence>
<sequence length="289" mass="32722">MINFPCFICLQKQSLDTMKRLKIEDSIQEKTLRKIMELLLNIDWSLSSDELENEVNIVFRGEIGNADPFKQIKDINNKESMKLIEAIKEKIKQTDADKKIAKATLAAIAGNIIDFGPDKNFNVGKTLQKFLKKKRLPRDFNYLREELLTANTILYFLDNAGEIVFDKLLLETINSLRNKPFSRISLVVKGGPFVNDVTLTEALSIGMNEIPNVEFRKIGNGEPDTGPNRKSAIVEKWIKEHDIVLSKGQANYAGLHSYKNIYFLLIAKCAYSASVLNVPEGSLIIKRSI</sequence>
<evidence type="ECO:0000259" key="1">
    <source>
        <dbReference type="Pfam" id="PF01937"/>
    </source>
</evidence>
<dbReference type="RefSeq" id="WP_091832644.1">
    <property type="nucleotide sequence ID" value="NZ_FNZK01000013.1"/>
</dbReference>
<organism evidence="2 3">
    <name type="scientific">Propionispira arboris</name>
    <dbReference type="NCBI Taxonomy" id="84035"/>
    <lineage>
        <taxon>Bacteria</taxon>
        <taxon>Bacillati</taxon>
        <taxon>Bacillota</taxon>
        <taxon>Negativicutes</taxon>
        <taxon>Selenomonadales</taxon>
        <taxon>Selenomonadaceae</taxon>
        <taxon>Propionispira</taxon>
    </lineage>
</organism>
<feature type="domain" description="Damage-control phosphatase ARMT1-like metal-binding" evidence="1">
    <location>
        <begin position="6"/>
        <end position="283"/>
    </location>
</feature>
<dbReference type="PIRSF" id="PIRSF006593">
    <property type="entry name" value="UCP006593"/>
    <property type="match status" value="1"/>
</dbReference>